<dbReference type="EMBL" id="DS989828">
    <property type="protein sequence ID" value="EFR04375.1"/>
    <property type="molecule type" value="Genomic_DNA"/>
</dbReference>
<evidence type="ECO:0000313" key="3">
    <source>
        <dbReference type="Proteomes" id="UP000002669"/>
    </source>
</evidence>
<keyword evidence="1" id="KW-0732">Signal</keyword>
<accession>E4V301</accession>
<name>E4V301_ARTGP</name>
<dbReference type="GeneID" id="10025377"/>
<evidence type="ECO:0000256" key="1">
    <source>
        <dbReference type="SAM" id="SignalP"/>
    </source>
</evidence>
<dbReference type="eggNOG" id="ENOG502RM8U">
    <property type="taxonomic scope" value="Eukaryota"/>
</dbReference>
<dbReference type="RefSeq" id="XP_003170138.1">
    <property type="nucleotide sequence ID" value="XM_003170090.1"/>
</dbReference>
<dbReference type="OrthoDB" id="4171942at2759"/>
<sequence>MHLISVVSLCLLLCRAVAADTYMLEQPLNSTFTLFDNYSNEIVSPGSDMLEITPNATDRWLFEQIYDYNYIIRHSTSQKFLHFKVLQAGATARLSELSATVLAPVVVTDAIVKFVIYGRRNQLWLTLEPYNVEEPDRFVIRLQEREPAGQHQFTMLKSPQISN</sequence>
<evidence type="ECO:0000313" key="2">
    <source>
        <dbReference type="EMBL" id="EFR04375.1"/>
    </source>
</evidence>
<dbReference type="Proteomes" id="UP000002669">
    <property type="component" value="Unassembled WGS sequence"/>
</dbReference>
<dbReference type="AlphaFoldDB" id="E4V301"/>
<dbReference type="VEuPathDB" id="FungiDB:MGYG_07383"/>
<reference evidence="3" key="1">
    <citation type="journal article" date="2012" name="MBio">
        <title>Comparative genome analysis of Trichophyton rubrum and related dermatophytes reveals candidate genes involved in infection.</title>
        <authorList>
            <person name="Martinez D.A."/>
            <person name="Oliver B.G."/>
            <person name="Graeser Y."/>
            <person name="Goldberg J.M."/>
            <person name="Li W."/>
            <person name="Martinez-Rossi N.M."/>
            <person name="Monod M."/>
            <person name="Shelest E."/>
            <person name="Barton R.C."/>
            <person name="Birch E."/>
            <person name="Brakhage A.A."/>
            <person name="Chen Z."/>
            <person name="Gurr S.J."/>
            <person name="Heiman D."/>
            <person name="Heitman J."/>
            <person name="Kosti I."/>
            <person name="Rossi A."/>
            <person name="Saif S."/>
            <person name="Samalova M."/>
            <person name="Saunders C.W."/>
            <person name="Shea T."/>
            <person name="Summerbell R.C."/>
            <person name="Xu J."/>
            <person name="Young S."/>
            <person name="Zeng Q."/>
            <person name="Birren B.W."/>
            <person name="Cuomo C.A."/>
            <person name="White T.C."/>
        </authorList>
    </citation>
    <scope>NUCLEOTIDE SEQUENCE [LARGE SCALE GENOMIC DNA]</scope>
    <source>
        <strain evidence="3">ATCC MYA-4604 / CBS 118893</strain>
    </source>
</reference>
<feature type="chain" id="PRO_5003190717" evidence="1">
    <location>
        <begin position="20"/>
        <end position="163"/>
    </location>
</feature>
<organism evidence="3">
    <name type="scientific">Arthroderma gypseum (strain ATCC MYA-4604 / CBS 118893)</name>
    <name type="common">Microsporum gypseum</name>
    <dbReference type="NCBI Taxonomy" id="535722"/>
    <lineage>
        <taxon>Eukaryota</taxon>
        <taxon>Fungi</taxon>
        <taxon>Dikarya</taxon>
        <taxon>Ascomycota</taxon>
        <taxon>Pezizomycotina</taxon>
        <taxon>Eurotiomycetes</taxon>
        <taxon>Eurotiomycetidae</taxon>
        <taxon>Onygenales</taxon>
        <taxon>Arthrodermataceae</taxon>
        <taxon>Nannizzia</taxon>
    </lineage>
</organism>
<protein>
    <submittedName>
        <fullName evidence="2">Uncharacterized protein</fullName>
    </submittedName>
</protein>
<dbReference type="HOGENOM" id="CLU_1626616_0_0_1"/>
<feature type="signal peptide" evidence="1">
    <location>
        <begin position="1"/>
        <end position="19"/>
    </location>
</feature>
<keyword evidence="3" id="KW-1185">Reference proteome</keyword>
<proteinExistence type="predicted"/>
<dbReference type="InParanoid" id="E4V301"/>
<gene>
    <name evidence="2" type="ORF">MGYG_07383</name>
</gene>